<protein>
    <submittedName>
        <fullName evidence="2">Uncharacterized protein</fullName>
    </submittedName>
</protein>
<keyword evidence="3" id="KW-1185">Reference proteome</keyword>
<accession>Q18EK8</accession>
<dbReference type="KEGG" id="hwa:HQ_3525A"/>
<reference evidence="2 3" key="1">
    <citation type="journal article" date="2006" name="BMC Genomics">
        <title>The genome of the square archaeon Haloquadratum walsbyi: life at the limits of water activity.</title>
        <authorList>
            <person name="Bolhuis H.H."/>
            <person name="Palm P.P."/>
            <person name="Wende A.W."/>
            <person name="Falb M.M."/>
            <person name="Rampp M.M."/>
            <person name="Rodriguez-Valera F.F."/>
            <person name="Pfeiffer F.F."/>
            <person name="Oesterhelt D.D."/>
        </authorList>
    </citation>
    <scope>NUCLEOTIDE SEQUENCE [LARGE SCALE GENOMIC DNA]</scope>
    <source>
        <strain evidence="3">DSM 16790 / HBSQ001</strain>
    </source>
</reference>
<dbReference type="HOGENOM" id="CLU_2177848_0_0_2"/>
<gene>
    <name evidence="2" type="ordered locus">HQ_3525A</name>
</gene>
<proteinExistence type="predicted"/>
<dbReference type="AlphaFoldDB" id="Q18EK8"/>
<sequence>MSGAQLREAYRDNLKYVLTEVERLLSYINCPVVVTTDHRKFPGENGRYLHAHLYHRISREVPCFEVADELVNQNQLDDYKPRHEVNTWQNQQTESSDEVRQRLRHLGYN</sequence>
<feature type="region of interest" description="Disordered" evidence="1">
    <location>
        <begin position="84"/>
        <end position="109"/>
    </location>
</feature>
<evidence type="ECO:0000313" key="3">
    <source>
        <dbReference type="Proteomes" id="UP000001975"/>
    </source>
</evidence>
<evidence type="ECO:0000256" key="1">
    <source>
        <dbReference type="SAM" id="MobiDB-lite"/>
    </source>
</evidence>
<dbReference type="eggNOG" id="arCOG04525">
    <property type="taxonomic scope" value="Archaea"/>
</dbReference>
<organism evidence="2 3">
    <name type="scientific">Haloquadratum walsbyi (strain DSM 16790 / HBSQ001)</name>
    <dbReference type="NCBI Taxonomy" id="362976"/>
    <lineage>
        <taxon>Archaea</taxon>
        <taxon>Methanobacteriati</taxon>
        <taxon>Methanobacteriota</taxon>
        <taxon>Stenosarchaea group</taxon>
        <taxon>Halobacteria</taxon>
        <taxon>Halobacteriales</taxon>
        <taxon>Haloferacaceae</taxon>
        <taxon>Haloquadratum</taxon>
    </lineage>
</organism>
<evidence type="ECO:0000313" key="2">
    <source>
        <dbReference type="EMBL" id="CAJ53616.1"/>
    </source>
</evidence>
<dbReference type="EMBL" id="AM180088">
    <property type="protein sequence ID" value="CAJ53616.1"/>
    <property type="molecule type" value="Genomic_DNA"/>
</dbReference>
<name>Q18EK8_HALWD</name>
<dbReference type="Proteomes" id="UP000001975">
    <property type="component" value="Chromosome"/>
</dbReference>